<evidence type="ECO:0000256" key="10">
    <source>
        <dbReference type="ARBA" id="ARBA00023136"/>
    </source>
</evidence>
<dbReference type="InterPro" id="IPR027430">
    <property type="entry name" value="Retinal_BS"/>
</dbReference>
<keyword evidence="11" id="KW-1015">Disulfide bond</keyword>
<dbReference type="PROSITE" id="PS50262">
    <property type="entry name" value="G_PROTEIN_RECEP_F1_2"/>
    <property type="match status" value="1"/>
</dbReference>
<evidence type="ECO:0000259" key="19">
    <source>
        <dbReference type="PROSITE" id="PS50262"/>
    </source>
</evidence>
<evidence type="ECO:0000256" key="14">
    <source>
        <dbReference type="ARBA" id="ARBA00023224"/>
    </source>
</evidence>
<comment type="similarity">
    <text evidence="2 16">Belongs to the G-protein coupled receptor 1 family.</text>
</comment>
<dbReference type="Pfam" id="PF00001">
    <property type="entry name" value="7tm_1"/>
    <property type="match status" value="1"/>
</dbReference>
<keyword evidence="3" id="KW-0600">Photoreceptor protein</keyword>
<keyword evidence="5 16" id="KW-0812">Transmembrane</keyword>
<dbReference type="PANTHER" id="PTHR24240">
    <property type="entry name" value="OPSIN"/>
    <property type="match status" value="1"/>
</dbReference>
<keyword evidence="9 16" id="KW-0297">G-protein coupled receptor</keyword>
<accession>A0AAE1LTR6</accession>
<feature type="transmembrane region" description="Helical" evidence="18">
    <location>
        <begin position="225"/>
        <end position="246"/>
    </location>
</feature>
<evidence type="ECO:0000256" key="18">
    <source>
        <dbReference type="SAM" id="Phobius"/>
    </source>
</evidence>
<reference evidence="20" key="1">
    <citation type="submission" date="2021-07" db="EMBL/GenBank/DDBJ databases">
        <authorList>
            <person name="Catto M.A."/>
            <person name="Jacobson A."/>
            <person name="Kennedy G."/>
            <person name="Labadie P."/>
            <person name="Hunt B.G."/>
            <person name="Srinivasan R."/>
        </authorList>
    </citation>
    <scope>NUCLEOTIDE SEQUENCE</scope>
    <source>
        <strain evidence="20">PL_HMW_Pooled</strain>
        <tissue evidence="20">Head</tissue>
    </source>
</reference>
<keyword evidence="15" id="KW-0844">Vision</keyword>
<evidence type="ECO:0000256" key="3">
    <source>
        <dbReference type="ARBA" id="ARBA00022543"/>
    </source>
</evidence>
<comment type="subcellular location">
    <subcellularLocation>
        <location evidence="1">Membrane</location>
        <topology evidence="1">Multi-pass membrane protein</topology>
    </subcellularLocation>
</comment>
<feature type="region of interest" description="Disordered" evidence="17">
    <location>
        <begin position="365"/>
        <end position="388"/>
    </location>
</feature>
<evidence type="ECO:0000256" key="11">
    <source>
        <dbReference type="ARBA" id="ARBA00023157"/>
    </source>
</evidence>
<keyword evidence="8" id="KW-0157">Chromophore</keyword>
<dbReference type="InterPro" id="IPR017452">
    <property type="entry name" value="GPCR_Rhodpsn_7TM"/>
</dbReference>
<feature type="transmembrane region" description="Helical" evidence="18">
    <location>
        <begin position="326"/>
        <end position="346"/>
    </location>
</feature>
<feature type="transmembrane region" description="Helical" evidence="18">
    <location>
        <begin position="136"/>
        <end position="157"/>
    </location>
</feature>
<dbReference type="CDD" id="cd15079">
    <property type="entry name" value="7tmA_photoreceptors_insect"/>
    <property type="match status" value="1"/>
</dbReference>
<evidence type="ECO:0000256" key="8">
    <source>
        <dbReference type="ARBA" id="ARBA00022991"/>
    </source>
</evidence>
<keyword evidence="10 18" id="KW-0472">Membrane</keyword>
<dbReference type="Gene3D" id="1.20.1070.10">
    <property type="entry name" value="Rhodopsin 7-helix transmembrane proteins"/>
    <property type="match status" value="1"/>
</dbReference>
<keyword evidence="14 16" id="KW-0807">Transducer</keyword>
<dbReference type="Proteomes" id="UP001219518">
    <property type="component" value="Unassembled WGS sequence"/>
</dbReference>
<keyword evidence="7 18" id="KW-1133">Transmembrane helix</keyword>
<dbReference type="SUPFAM" id="SSF81321">
    <property type="entry name" value="Family A G protein-coupled receptor-like"/>
    <property type="match status" value="1"/>
</dbReference>
<feature type="transmembrane region" description="Helical" evidence="18">
    <location>
        <begin position="109"/>
        <end position="130"/>
    </location>
</feature>
<evidence type="ECO:0000256" key="4">
    <source>
        <dbReference type="ARBA" id="ARBA00022606"/>
    </source>
</evidence>
<organism evidence="20 21">
    <name type="scientific">Frankliniella fusca</name>
    <dbReference type="NCBI Taxonomy" id="407009"/>
    <lineage>
        <taxon>Eukaryota</taxon>
        <taxon>Metazoa</taxon>
        <taxon>Ecdysozoa</taxon>
        <taxon>Arthropoda</taxon>
        <taxon>Hexapoda</taxon>
        <taxon>Insecta</taxon>
        <taxon>Pterygota</taxon>
        <taxon>Neoptera</taxon>
        <taxon>Paraneoptera</taxon>
        <taxon>Thysanoptera</taxon>
        <taxon>Terebrantia</taxon>
        <taxon>Thripoidea</taxon>
        <taxon>Thripidae</taxon>
        <taxon>Frankliniella</taxon>
    </lineage>
</organism>
<gene>
    <name evidence="20" type="ORF">KUF71_025949</name>
</gene>
<feature type="transmembrane region" description="Helical" evidence="18">
    <location>
        <begin position="59"/>
        <end position="88"/>
    </location>
</feature>
<comment type="caution">
    <text evidence="20">The sequence shown here is derived from an EMBL/GenBank/DDBJ whole genome shotgun (WGS) entry which is preliminary data.</text>
</comment>
<dbReference type="AlphaFoldDB" id="A0AAE1LTR6"/>
<dbReference type="GO" id="GO:0016020">
    <property type="term" value="C:membrane"/>
    <property type="evidence" value="ECO:0007669"/>
    <property type="project" value="UniProtKB-SubCell"/>
</dbReference>
<feature type="transmembrane region" description="Helical" evidence="18">
    <location>
        <begin position="290"/>
        <end position="314"/>
    </location>
</feature>
<reference evidence="20" key="2">
    <citation type="journal article" date="2023" name="BMC Genomics">
        <title>Pest status, molecular evolution, and epigenetic factors derived from the genome assembly of Frankliniella fusca, a thysanopteran phytovirus vector.</title>
        <authorList>
            <person name="Catto M.A."/>
            <person name="Labadie P.E."/>
            <person name="Jacobson A.L."/>
            <person name="Kennedy G.G."/>
            <person name="Srinivasan R."/>
            <person name="Hunt B.G."/>
        </authorList>
    </citation>
    <scope>NUCLEOTIDE SEQUENCE</scope>
    <source>
        <strain evidence="20">PL_HMW_Pooled</strain>
    </source>
</reference>
<dbReference type="PROSITE" id="PS00238">
    <property type="entry name" value="OPSIN"/>
    <property type="match status" value="1"/>
</dbReference>
<evidence type="ECO:0000256" key="12">
    <source>
        <dbReference type="ARBA" id="ARBA00023170"/>
    </source>
</evidence>
<dbReference type="GO" id="GO:0009881">
    <property type="term" value="F:photoreceptor activity"/>
    <property type="evidence" value="ECO:0007669"/>
    <property type="project" value="UniProtKB-KW"/>
</dbReference>
<dbReference type="PROSITE" id="PS00237">
    <property type="entry name" value="G_PROTEIN_RECEP_F1_1"/>
    <property type="match status" value="1"/>
</dbReference>
<name>A0AAE1LTR6_9NEOP</name>
<dbReference type="InterPro" id="IPR001760">
    <property type="entry name" value="Opsin"/>
</dbReference>
<keyword evidence="6" id="KW-0681">Retinal protein</keyword>
<dbReference type="EMBL" id="JAHWGI010001425">
    <property type="protein sequence ID" value="KAK3931430.1"/>
    <property type="molecule type" value="Genomic_DNA"/>
</dbReference>
<dbReference type="FunFam" id="1.20.1070.10:FF:000044">
    <property type="entry name" value="Opsin, ultraviolet-sensitive"/>
    <property type="match status" value="1"/>
</dbReference>
<dbReference type="GO" id="GO:0004930">
    <property type="term" value="F:G protein-coupled receptor activity"/>
    <property type="evidence" value="ECO:0007669"/>
    <property type="project" value="UniProtKB-KW"/>
</dbReference>
<evidence type="ECO:0000256" key="17">
    <source>
        <dbReference type="SAM" id="MobiDB-lite"/>
    </source>
</evidence>
<protein>
    <submittedName>
        <fullName evidence="20">Opsin-2</fullName>
    </submittedName>
</protein>
<evidence type="ECO:0000313" key="20">
    <source>
        <dbReference type="EMBL" id="KAK3931430.1"/>
    </source>
</evidence>
<sequence>MRLSNESVAHPAAGSGWHLTVAMARTADSSERQMLGWNVPAEHMEIVHPHWRQFEAVSIYWHLGLAMVYIFLMFSSLIGNGLVAYAFFTCKSLRTPSNILIVNQVGMDLMMFVNIPWFVVNSVSGYFVGWETGCDIYGFFGSVGGMGSSMNNAIIAFDRYRTIAFPIDGRMSGKQTTALALFAWLWAMPFSIIPWVRVLGSKYVTEGFLTSCSFDFLTEGDETRFFMATIFTWAYFIPVSLITVFYSKLYGKVREHSAMLAAQAKKMNMKSLQSNADAEKESAEIKIAKIAFTIFFMFIVGWTPYAVVALTGAFGDRSLLTPVVTMIPAITCKAVSCIDPWIYALNHPRFRAEIERIVPCLKGNPKKPRVDSTSDGKSVATEATGDNS</sequence>
<dbReference type="GO" id="GO:0007601">
    <property type="term" value="P:visual perception"/>
    <property type="evidence" value="ECO:0007669"/>
    <property type="project" value="UniProtKB-KW"/>
</dbReference>
<evidence type="ECO:0000256" key="5">
    <source>
        <dbReference type="ARBA" id="ARBA00022692"/>
    </source>
</evidence>
<keyword evidence="21" id="KW-1185">Reference proteome</keyword>
<evidence type="ECO:0000256" key="6">
    <source>
        <dbReference type="ARBA" id="ARBA00022925"/>
    </source>
</evidence>
<evidence type="ECO:0000256" key="16">
    <source>
        <dbReference type="RuleBase" id="RU000688"/>
    </source>
</evidence>
<evidence type="ECO:0000256" key="1">
    <source>
        <dbReference type="ARBA" id="ARBA00004141"/>
    </source>
</evidence>
<evidence type="ECO:0000256" key="9">
    <source>
        <dbReference type="ARBA" id="ARBA00023040"/>
    </source>
</evidence>
<evidence type="ECO:0000313" key="21">
    <source>
        <dbReference type="Proteomes" id="UP001219518"/>
    </source>
</evidence>
<feature type="domain" description="G-protein coupled receptors family 1 profile" evidence="19">
    <location>
        <begin position="79"/>
        <end position="343"/>
    </location>
</feature>
<evidence type="ECO:0000256" key="15">
    <source>
        <dbReference type="ARBA" id="ARBA00023305"/>
    </source>
</evidence>
<evidence type="ECO:0000256" key="2">
    <source>
        <dbReference type="ARBA" id="ARBA00010663"/>
    </source>
</evidence>
<feature type="transmembrane region" description="Helical" evidence="18">
    <location>
        <begin position="178"/>
        <end position="196"/>
    </location>
</feature>
<dbReference type="InterPro" id="IPR000276">
    <property type="entry name" value="GPCR_Rhodpsn"/>
</dbReference>
<dbReference type="GO" id="GO:0007602">
    <property type="term" value="P:phototransduction"/>
    <property type="evidence" value="ECO:0007669"/>
    <property type="project" value="UniProtKB-KW"/>
</dbReference>
<dbReference type="PRINTS" id="PR00237">
    <property type="entry name" value="GPCRRHODOPSN"/>
</dbReference>
<dbReference type="InterPro" id="IPR050125">
    <property type="entry name" value="GPCR_opsins"/>
</dbReference>
<dbReference type="PRINTS" id="PR00577">
    <property type="entry name" value="OPSINRH3RH4"/>
</dbReference>
<keyword evidence="4" id="KW-0716">Sensory transduction</keyword>
<evidence type="ECO:0000256" key="7">
    <source>
        <dbReference type="ARBA" id="ARBA00022989"/>
    </source>
</evidence>
<keyword evidence="13" id="KW-0325">Glycoprotein</keyword>
<evidence type="ECO:0000256" key="13">
    <source>
        <dbReference type="ARBA" id="ARBA00023180"/>
    </source>
</evidence>
<proteinExistence type="inferred from homology"/>
<keyword evidence="12 16" id="KW-0675">Receptor</keyword>